<dbReference type="InterPro" id="IPR036388">
    <property type="entry name" value="WH-like_DNA-bd_sf"/>
</dbReference>
<organism evidence="6 7">
    <name type="scientific">Paenibacillus lactis</name>
    <dbReference type="NCBI Taxonomy" id="228574"/>
    <lineage>
        <taxon>Bacteria</taxon>
        <taxon>Bacillati</taxon>
        <taxon>Bacillota</taxon>
        <taxon>Bacilli</taxon>
        <taxon>Bacillales</taxon>
        <taxon>Paenibacillaceae</taxon>
        <taxon>Paenibacillus</taxon>
    </lineage>
</organism>
<sequence>MDLKKLVYFITIAEEGQITRAANRLHIGQPPLSMQLKALEDELGVMLIKRNNKIFELTPAGETFYKRAKEVINSIDGMIAEVKEQQEGIRGKLSLGTVMSCVPYLPPLLKLFKEKYPLISFQLWEEDSQRIEELLLNKDIELGIVRLPFQSKEMTEMRNLSIHHIQSEPLVALQPSNGTLFKGTTIPIQELKDQPLLVLHGQGDYNVFHKFIETCNSFGFNPNITCESPDVTTLMTLADSGLGIAIVPKIALQIKMCNTLSYAEIIPSINSETALIWIEHGYLSKAAQNFKDILIHHLK</sequence>
<evidence type="ECO:0000256" key="1">
    <source>
        <dbReference type="ARBA" id="ARBA00009437"/>
    </source>
</evidence>
<keyword evidence="3 6" id="KW-0238">DNA-binding</keyword>
<dbReference type="SUPFAM" id="SSF46785">
    <property type="entry name" value="Winged helix' DNA-binding domain"/>
    <property type="match status" value="1"/>
</dbReference>
<dbReference type="Gene3D" id="3.40.190.290">
    <property type="match status" value="1"/>
</dbReference>
<evidence type="ECO:0000256" key="2">
    <source>
        <dbReference type="ARBA" id="ARBA00023015"/>
    </source>
</evidence>
<evidence type="ECO:0000256" key="4">
    <source>
        <dbReference type="ARBA" id="ARBA00023163"/>
    </source>
</evidence>
<dbReference type="PROSITE" id="PS50931">
    <property type="entry name" value="HTH_LYSR"/>
    <property type="match status" value="1"/>
</dbReference>
<dbReference type="GO" id="GO:0003677">
    <property type="term" value="F:DNA binding"/>
    <property type="evidence" value="ECO:0007669"/>
    <property type="project" value="UniProtKB-KW"/>
</dbReference>
<feature type="domain" description="HTH lysR-type" evidence="5">
    <location>
        <begin position="1"/>
        <end position="58"/>
    </location>
</feature>
<dbReference type="GeneID" id="95405545"/>
<keyword evidence="2" id="KW-0805">Transcription regulation</keyword>
<dbReference type="Pfam" id="PF00126">
    <property type="entry name" value="HTH_1"/>
    <property type="match status" value="1"/>
</dbReference>
<evidence type="ECO:0000313" key="7">
    <source>
        <dbReference type="Proteomes" id="UP000706926"/>
    </source>
</evidence>
<name>A0ABS4FE23_9BACL</name>
<evidence type="ECO:0000256" key="3">
    <source>
        <dbReference type="ARBA" id="ARBA00023125"/>
    </source>
</evidence>
<accession>A0ABS4FE23</accession>
<dbReference type="Pfam" id="PF03466">
    <property type="entry name" value="LysR_substrate"/>
    <property type="match status" value="1"/>
</dbReference>
<evidence type="ECO:0000313" key="6">
    <source>
        <dbReference type="EMBL" id="MBP1894504.1"/>
    </source>
</evidence>
<gene>
    <name evidence="6" type="ORF">J2Z18_003609</name>
</gene>
<dbReference type="InterPro" id="IPR000847">
    <property type="entry name" value="LysR_HTH_N"/>
</dbReference>
<comment type="similarity">
    <text evidence="1">Belongs to the LysR transcriptional regulatory family.</text>
</comment>
<evidence type="ECO:0000259" key="5">
    <source>
        <dbReference type="PROSITE" id="PS50931"/>
    </source>
</evidence>
<dbReference type="InterPro" id="IPR050950">
    <property type="entry name" value="HTH-type_LysR_regulators"/>
</dbReference>
<dbReference type="SUPFAM" id="SSF53850">
    <property type="entry name" value="Periplasmic binding protein-like II"/>
    <property type="match status" value="1"/>
</dbReference>
<dbReference type="InterPro" id="IPR036390">
    <property type="entry name" value="WH_DNA-bd_sf"/>
</dbReference>
<dbReference type="PANTHER" id="PTHR30419:SF28">
    <property type="entry name" value="HTH-TYPE TRANSCRIPTIONAL REGULATOR BSDA"/>
    <property type="match status" value="1"/>
</dbReference>
<dbReference type="RefSeq" id="WP_210095110.1">
    <property type="nucleotide sequence ID" value="NZ_BOSA01000014.1"/>
</dbReference>
<keyword evidence="7" id="KW-1185">Reference proteome</keyword>
<dbReference type="PANTHER" id="PTHR30419">
    <property type="entry name" value="HTH-TYPE TRANSCRIPTIONAL REGULATOR YBHD"/>
    <property type="match status" value="1"/>
</dbReference>
<comment type="caution">
    <text evidence="6">The sequence shown here is derived from an EMBL/GenBank/DDBJ whole genome shotgun (WGS) entry which is preliminary data.</text>
</comment>
<protein>
    <submittedName>
        <fullName evidence="6">DNA-binding transcriptional LysR family regulator</fullName>
    </submittedName>
</protein>
<keyword evidence="4" id="KW-0804">Transcription</keyword>
<dbReference type="Proteomes" id="UP000706926">
    <property type="component" value="Unassembled WGS sequence"/>
</dbReference>
<dbReference type="EMBL" id="JAGGKI010000009">
    <property type="protein sequence ID" value="MBP1894504.1"/>
    <property type="molecule type" value="Genomic_DNA"/>
</dbReference>
<dbReference type="Gene3D" id="1.10.10.10">
    <property type="entry name" value="Winged helix-like DNA-binding domain superfamily/Winged helix DNA-binding domain"/>
    <property type="match status" value="1"/>
</dbReference>
<dbReference type="CDD" id="cd05466">
    <property type="entry name" value="PBP2_LTTR_substrate"/>
    <property type="match status" value="1"/>
</dbReference>
<dbReference type="InterPro" id="IPR005119">
    <property type="entry name" value="LysR_subst-bd"/>
</dbReference>
<proteinExistence type="inferred from homology"/>
<reference evidence="6 7" key="1">
    <citation type="submission" date="2021-03" db="EMBL/GenBank/DDBJ databases">
        <title>Genomic Encyclopedia of Type Strains, Phase IV (KMG-IV): sequencing the most valuable type-strain genomes for metagenomic binning, comparative biology and taxonomic classification.</title>
        <authorList>
            <person name="Goeker M."/>
        </authorList>
    </citation>
    <scope>NUCLEOTIDE SEQUENCE [LARGE SCALE GENOMIC DNA]</scope>
    <source>
        <strain evidence="6 7">DSM 15596</strain>
    </source>
</reference>
<dbReference type="PRINTS" id="PR00039">
    <property type="entry name" value="HTHLYSR"/>
</dbReference>